<dbReference type="EMBL" id="NBNE01007484">
    <property type="protein sequence ID" value="OWZ00597.1"/>
    <property type="molecule type" value="Genomic_DNA"/>
</dbReference>
<dbReference type="SUPFAM" id="SSF54160">
    <property type="entry name" value="Chromo domain-like"/>
    <property type="match status" value="1"/>
</dbReference>
<dbReference type="AlphaFoldDB" id="A0A225V776"/>
<accession>A0A225V776</accession>
<keyword evidence="2" id="KW-1185">Reference proteome</keyword>
<evidence type="ECO:0000313" key="2">
    <source>
        <dbReference type="Proteomes" id="UP000198211"/>
    </source>
</evidence>
<dbReference type="Proteomes" id="UP000198211">
    <property type="component" value="Unassembled WGS sequence"/>
</dbReference>
<gene>
    <name evidence="1" type="ORF">PHMEG_00028174</name>
</gene>
<evidence type="ECO:0000313" key="1">
    <source>
        <dbReference type="EMBL" id="OWZ00597.1"/>
    </source>
</evidence>
<dbReference type="InterPro" id="IPR016197">
    <property type="entry name" value="Chromo-like_dom_sf"/>
</dbReference>
<comment type="caution">
    <text evidence="1">The sequence shown here is derived from an EMBL/GenBank/DDBJ whole genome shotgun (WGS) entry which is preliminary data.</text>
</comment>
<reference evidence="2" key="1">
    <citation type="submission" date="2017-03" db="EMBL/GenBank/DDBJ databases">
        <title>Phytopthora megakarya and P. palmivora, two closely related causual agents of cacao black pod achieved similar genome size and gene model numbers by different mechanisms.</title>
        <authorList>
            <person name="Ali S."/>
            <person name="Shao J."/>
            <person name="Larry D.J."/>
            <person name="Kronmiller B."/>
            <person name="Shen D."/>
            <person name="Strem M.D."/>
            <person name="Melnick R.L."/>
            <person name="Guiltinan M.J."/>
            <person name="Tyler B.M."/>
            <person name="Meinhardt L.W."/>
            <person name="Bailey B.A."/>
        </authorList>
    </citation>
    <scope>NUCLEOTIDE SEQUENCE [LARGE SCALE GENOMIC DNA]</scope>
    <source>
        <strain evidence="2">zdho120</strain>
    </source>
</reference>
<proteinExistence type="predicted"/>
<name>A0A225V776_9STRA</name>
<sequence length="209" mass="24498">RNSFNPKAEVDTEEYYPIKKLIDRWGMPPHVAYLVEWAVKPCQLSWEWPENLTHVDYLMEQVNNFNAFYRSNFRGTLASATGLCFLDSFRTVCYDLGVPNLVTIDHWNRFCAEYRKDLSNGVTRTDIAAFFEFLRRDRVGLDFLKLETNQYNETISNIHLFGRFAQRYLGPGHYLVHAAQDLVEHCFTLVVSPPKGKFIKTLKMLEWLS</sequence>
<protein>
    <submittedName>
        <fullName evidence="1">Uncharacterized protein</fullName>
    </submittedName>
</protein>
<dbReference type="OrthoDB" id="126986at2759"/>
<feature type="non-terminal residue" evidence="1">
    <location>
        <position position="1"/>
    </location>
</feature>
<organism evidence="1 2">
    <name type="scientific">Phytophthora megakarya</name>
    <dbReference type="NCBI Taxonomy" id="4795"/>
    <lineage>
        <taxon>Eukaryota</taxon>
        <taxon>Sar</taxon>
        <taxon>Stramenopiles</taxon>
        <taxon>Oomycota</taxon>
        <taxon>Peronosporomycetes</taxon>
        <taxon>Peronosporales</taxon>
        <taxon>Peronosporaceae</taxon>
        <taxon>Phytophthora</taxon>
    </lineage>
</organism>